<protein>
    <submittedName>
        <fullName evidence="1">Uncharacterized protein</fullName>
    </submittedName>
</protein>
<dbReference type="Proteomes" id="UP001390339">
    <property type="component" value="Unassembled WGS sequence"/>
</dbReference>
<evidence type="ECO:0000313" key="1">
    <source>
        <dbReference type="EMBL" id="KAK8851796.1"/>
    </source>
</evidence>
<gene>
    <name evidence="1" type="ORF">PGQ11_014275</name>
</gene>
<reference evidence="1 2" key="1">
    <citation type="journal article" date="2024" name="IMA Fungus">
        <title>Apiospora arundinis, a panoply of carbohydrate-active enzymes and secondary metabolites.</title>
        <authorList>
            <person name="Sorensen T."/>
            <person name="Petersen C."/>
            <person name="Muurmann A.T."/>
            <person name="Christiansen J.V."/>
            <person name="Brundto M.L."/>
            <person name="Overgaard C.K."/>
            <person name="Boysen A.T."/>
            <person name="Wollenberg R.D."/>
            <person name="Larsen T.O."/>
            <person name="Sorensen J.L."/>
            <person name="Nielsen K.L."/>
            <person name="Sondergaard T.E."/>
        </authorList>
    </citation>
    <scope>NUCLEOTIDE SEQUENCE [LARGE SCALE GENOMIC DNA]</scope>
    <source>
        <strain evidence="1 2">AAU 773</strain>
    </source>
</reference>
<keyword evidence="2" id="KW-1185">Reference proteome</keyword>
<evidence type="ECO:0000313" key="2">
    <source>
        <dbReference type="Proteomes" id="UP001390339"/>
    </source>
</evidence>
<sequence length="140" mass="15376">MNFSTFPELDLPPLPENPVMDFDLFGNFGNQDMFNPGTFDNLLPDSTGETTTASLDRKLEDICARLGRIEEGMATKDQLDQVATSIDHGFECLTHAVSDAMQSVDKLRNGLRYYTMMFLKSIGVSDGGERSNSDVAVKAG</sequence>
<dbReference type="EMBL" id="JAPCWZ010000009">
    <property type="protein sequence ID" value="KAK8851796.1"/>
    <property type="molecule type" value="Genomic_DNA"/>
</dbReference>
<proteinExistence type="predicted"/>
<organism evidence="1 2">
    <name type="scientific">Apiospora arundinis</name>
    <dbReference type="NCBI Taxonomy" id="335852"/>
    <lineage>
        <taxon>Eukaryota</taxon>
        <taxon>Fungi</taxon>
        <taxon>Dikarya</taxon>
        <taxon>Ascomycota</taxon>
        <taxon>Pezizomycotina</taxon>
        <taxon>Sordariomycetes</taxon>
        <taxon>Xylariomycetidae</taxon>
        <taxon>Amphisphaeriales</taxon>
        <taxon>Apiosporaceae</taxon>
        <taxon>Apiospora</taxon>
    </lineage>
</organism>
<comment type="caution">
    <text evidence="1">The sequence shown here is derived from an EMBL/GenBank/DDBJ whole genome shotgun (WGS) entry which is preliminary data.</text>
</comment>
<accession>A0ABR2HRS6</accession>
<name>A0ABR2HRS6_9PEZI</name>